<dbReference type="PROSITE" id="PS50110">
    <property type="entry name" value="RESPONSE_REGULATORY"/>
    <property type="match status" value="1"/>
</dbReference>
<keyword evidence="2" id="KW-1003">Cell membrane</keyword>
<feature type="domain" description="Response regulatory" evidence="12">
    <location>
        <begin position="54"/>
        <end position="189"/>
    </location>
</feature>
<keyword evidence="8" id="KW-0902">Two-component regulatory system</keyword>
<sequence length="422" mass="47812">MEIGVENCLIKPVKRSLLFDSIMEIFGYKIAAYQEVSARINTGDISFEAFSDIHILLAEDHPVNRRVAIEILKLSGISADTALNGLEAVEAVKKKNYDAVFMDIQMPEMDGIKATKAIRKWEEEAGNSELGTRNQFQVSSFKRLPIPIIAMTAHAMTGDREKCLKAGMNDYIAKPIDHKELFAVLRRNIPQLRNVEINKKSDIRLPASDFQFPIFPGIDIKEGVDRLGGAWEIYADILSDFCNIHKNFIQEFHKLIEKKDFENARLKAHGLKGAAGNVSAINLRTVAKVLEEACKAEDREIILKKLPPVKDALLQVREAFEKISVFSVTEKDSANAVKTESSKQVPVKEVSHKDIREMLQELDKYLEDFDPVESEHCFKKISACFTSGSCETEWDDLEKLIKDYNFDDARHTLSKISQRFET</sequence>
<dbReference type="PANTHER" id="PTHR45339">
    <property type="entry name" value="HYBRID SIGNAL TRANSDUCTION HISTIDINE KINASE J"/>
    <property type="match status" value="1"/>
</dbReference>
<dbReference type="RefSeq" id="WP_207682779.1">
    <property type="nucleotide sequence ID" value="NZ_CP061800.1"/>
</dbReference>
<dbReference type="GO" id="GO:0005524">
    <property type="term" value="F:ATP binding"/>
    <property type="evidence" value="ECO:0007669"/>
    <property type="project" value="UniProtKB-KW"/>
</dbReference>
<feature type="modified residue" description="4-aspartylphosphate" evidence="11">
    <location>
        <position position="103"/>
    </location>
</feature>
<dbReference type="SMART" id="SM00448">
    <property type="entry name" value="REC"/>
    <property type="match status" value="1"/>
</dbReference>
<dbReference type="Gene3D" id="1.20.120.160">
    <property type="entry name" value="HPT domain"/>
    <property type="match status" value="1"/>
</dbReference>
<dbReference type="AlphaFoldDB" id="A0A975BMF0"/>
<evidence type="ECO:0000256" key="10">
    <source>
        <dbReference type="PROSITE-ProRule" id="PRU00110"/>
    </source>
</evidence>
<feature type="domain" description="HPt" evidence="13">
    <location>
        <begin position="230"/>
        <end position="320"/>
    </location>
</feature>
<dbReference type="InterPro" id="IPR008207">
    <property type="entry name" value="Sig_transdc_His_kin_Hpt_dom"/>
</dbReference>
<dbReference type="EMBL" id="CP061800">
    <property type="protein sequence ID" value="QTA87684.1"/>
    <property type="molecule type" value="Genomic_DNA"/>
</dbReference>
<evidence type="ECO:0000256" key="7">
    <source>
        <dbReference type="ARBA" id="ARBA00022989"/>
    </source>
</evidence>
<evidence type="ECO:0000313" key="15">
    <source>
        <dbReference type="Proteomes" id="UP000663722"/>
    </source>
</evidence>
<dbReference type="CDD" id="cd17546">
    <property type="entry name" value="REC_hyHK_CKI1_RcsC-like"/>
    <property type="match status" value="1"/>
</dbReference>
<proteinExistence type="predicted"/>
<protein>
    <submittedName>
        <fullName evidence="14">Two component system response regulator</fullName>
    </submittedName>
</protein>
<evidence type="ECO:0000256" key="6">
    <source>
        <dbReference type="ARBA" id="ARBA00022840"/>
    </source>
</evidence>
<keyword evidence="5" id="KW-0547">Nucleotide-binding</keyword>
<keyword evidence="15" id="KW-1185">Reference proteome</keyword>
<evidence type="ECO:0000256" key="1">
    <source>
        <dbReference type="ARBA" id="ARBA00004651"/>
    </source>
</evidence>
<organism evidence="14 15">
    <name type="scientific">Desulfonema magnum</name>
    <dbReference type="NCBI Taxonomy" id="45655"/>
    <lineage>
        <taxon>Bacteria</taxon>
        <taxon>Pseudomonadati</taxon>
        <taxon>Thermodesulfobacteriota</taxon>
        <taxon>Desulfobacteria</taxon>
        <taxon>Desulfobacterales</taxon>
        <taxon>Desulfococcaceae</taxon>
        <taxon>Desulfonema</taxon>
    </lineage>
</organism>
<evidence type="ECO:0000313" key="14">
    <source>
        <dbReference type="EMBL" id="QTA87684.1"/>
    </source>
</evidence>
<reference evidence="14" key="1">
    <citation type="journal article" date="2021" name="Microb. Physiol.">
        <title>Proteogenomic Insights into the Physiology of Marine, Sulfate-Reducing, Filamentous Desulfonema limicola and Desulfonema magnum.</title>
        <authorList>
            <person name="Schnaars V."/>
            <person name="Wohlbrand L."/>
            <person name="Scheve S."/>
            <person name="Hinrichs C."/>
            <person name="Reinhardt R."/>
            <person name="Rabus R."/>
        </authorList>
    </citation>
    <scope>NUCLEOTIDE SEQUENCE</scope>
    <source>
        <strain evidence="14">4be13</strain>
    </source>
</reference>
<keyword evidence="3 11" id="KW-0597">Phosphoprotein</keyword>
<evidence type="ECO:0000256" key="5">
    <source>
        <dbReference type="ARBA" id="ARBA00022741"/>
    </source>
</evidence>
<dbReference type="Pfam" id="PF00072">
    <property type="entry name" value="Response_reg"/>
    <property type="match status" value="2"/>
</dbReference>
<dbReference type="InterPro" id="IPR001789">
    <property type="entry name" value="Sig_transdc_resp-reg_receiver"/>
</dbReference>
<keyword evidence="9" id="KW-0472">Membrane</keyword>
<comment type="subcellular location">
    <subcellularLocation>
        <location evidence="1">Cell membrane</location>
        <topology evidence="1">Multi-pass membrane protein</topology>
    </subcellularLocation>
</comment>
<keyword evidence="6" id="KW-0067">ATP-binding</keyword>
<evidence type="ECO:0000256" key="9">
    <source>
        <dbReference type="ARBA" id="ARBA00023136"/>
    </source>
</evidence>
<keyword evidence="7" id="KW-1133">Transmembrane helix</keyword>
<dbReference type="GO" id="GO:0004672">
    <property type="term" value="F:protein kinase activity"/>
    <property type="evidence" value="ECO:0007669"/>
    <property type="project" value="UniProtKB-ARBA"/>
</dbReference>
<dbReference type="Proteomes" id="UP000663722">
    <property type="component" value="Chromosome"/>
</dbReference>
<keyword evidence="4" id="KW-0812">Transmembrane</keyword>
<accession>A0A975BMF0</accession>
<evidence type="ECO:0000259" key="13">
    <source>
        <dbReference type="PROSITE" id="PS50894"/>
    </source>
</evidence>
<evidence type="ECO:0000256" key="4">
    <source>
        <dbReference type="ARBA" id="ARBA00022692"/>
    </source>
</evidence>
<gene>
    <name evidence="14" type="ORF">dnm_037180</name>
</gene>
<feature type="modified residue" description="Phosphohistidine" evidence="10">
    <location>
        <position position="269"/>
    </location>
</feature>
<name>A0A975BMF0_9BACT</name>
<dbReference type="Gene3D" id="3.40.50.2300">
    <property type="match status" value="1"/>
</dbReference>
<dbReference type="PROSITE" id="PS50894">
    <property type="entry name" value="HPT"/>
    <property type="match status" value="1"/>
</dbReference>
<evidence type="ECO:0000256" key="8">
    <source>
        <dbReference type="ARBA" id="ARBA00023012"/>
    </source>
</evidence>
<dbReference type="Pfam" id="PF01627">
    <property type="entry name" value="Hpt"/>
    <property type="match status" value="1"/>
</dbReference>
<dbReference type="InterPro" id="IPR036641">
    <property type="entry name" value="HPT_dom_sf"/>
</dbReference>
<dbReference type="SUPFAM" id="SSF52172">
    <property type="entry name" value="CheY-like"/>
    <property type="match status" value="1"/>
</dbReference>
<dbReference type="SUPFAM" id="SSF47226">
    <property type="entry name" value="Histidine-containing phosphotransfer domain, HPT domain"/>
    <property type="match status" value="1"/>
</dbReference>
<evidence type="ECO:0000256" key="3">
    <source>
        <dbReference type="ARBA" id="ARBA00022553"/>
    </source>
</evidence>
<dbReference type="InterPro" id="IPR011006">
    <property type="entry name" value="CheY-like_superfamily"/>
</dbReference>
<dbReference type="KEGG" id="dmm:dnm_037180"/>
<evidence type="ECO:0000256" key="11">
    <source>
        <dbReference type="PROSITE-ProRule" id="PRU00169"/>
    </source>
</evidence>
<dbReference type="PANTHER" id="PTHR45339:SF1">
    <property type="entry name" value="HYBRID SIGNAL TRANSDUCTION HISTIDINE KINASE J"/>
    <property type="match status" value="1"/>
</dbReference>
<evidence type="ECO:0000259" key="12">
    <source>
        <dbReference type="PROSITE" id="PS50110"/>
    </source>
</evidence>
<dbReference type="GO" id="GO:0000160">
    <property type="term" value="P:phosphorelay signal transduction system"/>
    <property type="evidence" value="ECO:0007669"/>
    <property type="project" value="UniProtKB-KW"/>
</dbReference>
<evidence type="ECO:0000256" key="2">
    <source>
        <dbReference type="ARBA" id="ARBA00022475"/>
    </source>
</evidence>
<dbReference type="GO" id="GO:0005886">
    <property type="term" value="C:plasma membrane"/>
    <property type="evidence" value="ECO:0007669"/>
    <property type="project" value="UniProtKB-SubCell"/>
</dbReference>